<dbReference type="Pfam" id="PF02838">
    <property type="entry name" value="Glyco_hydro_20b"/>
    <property type="match status" value="1"/>
</dbReference>
<feature type="domain" description="F5/8 type C" evidence="6">
    <location>
        <begin position="860"/>
        <end position="1004"/>
    </location>
</feature>
<feature type="region of interest" description="Disordered" evidence="4">
    <location>
        <begin position="25"/>
        <end position="51"/>
    </location>
</feature>
<dbReference type="Pfam" id="PF07555">
    <property type="entry name" value="NAGidase"/>
    <property type="match status" value="1"/>
</dbReference>
<sequence>MQLGRRKRTATAVAVAVIGGLLGTAPSAQAAPQDPGSPAATTPDRKGGAAVPAVWPRPQTIRAAGSAVALGDEVTVVAGADADTYAVQALADLLRAAGVRTVHTASSPGTPAADSGPVILAGGSGAQNALRALRAPERADLPSGGYRIAVGTVAGRGTIALDGVGEDGLFHAAQTLRQLIVRQAADRPAVPGVVVRDWPGTAIRGTTEGFYGQPWDHRQRLAQLDFMGRTKQNRYLYAPGDDPYRQARWRDPYPAAQRAEFRELAERARRNHVTLAWAVSPAQSMCMTSDADLKALTRKIDAMWALGVRAFQLQFQDVSYSEWHCDQDAETFGSGPGAAAEAQARVANAVAGHLAGRYGGAEPLTVMPTEYYQDGATDYRTALAGALDARVQVAWTGVGVVPRTITGRELMGARAAFKHPLVTMDNYPVNDYEQDRLFLGPYTGREPAVATGSVALLANAMEQASASRIPLFTAADYAWNPRGYQPQESWRAAINDLAGQDKGAREALGALAGNDASSILSPSESAYLKPLLDTFWRSRTSTDTAARSAAASRLRAAFTVMREAPQRLSGAAGGQLDDEVRPWLDQLARYGTAGELAVDMLRAQDRGDGAAAWRASVDLEPLREAAEASRVTVGDGVLGPFLERTAKESSAWTGADRAADGAGAGVAQDARSYTVELGRARPLEAVNTMTEPGTGTGASVEARVPGQGWRALGPLSTSGWTESDAKGLNGLRVDAVRIVWPGADAGAGAGAGPGGPGGVAPSVRHVVPWFADEPQASLDLPRGAANAQIGGEPETVEARLAAQRPGEVRGALKAKPPSGIRVTVPKETTVPRGSRTNVPVKVSVPEGTPAGTYEVPLTFAGEERTLTVRAAPLTGGPDLARTGTATSSADETPDFPAAAAIDGDPVSRWSSPVEDGAWWQVELARPARVGQVVLHWQEAYASRYRIQVSADGRTWRTAAAVGDGGGGRETVGMDARDARFVRVQGEGRGTRFGYSLFSVEVYGVAPPGGAPPGGAPPG</sequence>
<dbReference type="InterPro" id="IPR000421">
    <property type="entry name" value="FA58C"/>
</dbReference>
<dbReference type="STRING" id="1440053.GCA_000718095_03341"/>
<comment type="similarity">
    <text evidence="3">Belongs to the glycosyl hydrolase 84 family.</text>
</comment>
<gene>
    <name evidence="8" type="ORF">Y717_32875</name>
</gene>
<feature type="region of interest" description="Disordered" evidence="4">
    <location>
        <begin position="873"/>
        <end position="893"/>
    </location>
</feature>
<dbReference type="Proteomes" id="UP000245992">
    <property type="component" value="Unassembled WGS sequence"/>
</dbReference>
<feature type="signal peptide" evidence="5">
    <location>
        <begin position="1"/>
        <end position="30"/>
    </location>
</feature>
<dbReference type="InterPro" id="IPR008979">
    <property type="entry name" value="Galactose-bd-like_sf"/>
</dbReference>
<protein>
    <submittedName>
        <fullName evidence="8">Hyaluronidase</fullName>
    </submittedName>
</protein>
<feature type="active site" description="Proton donor" evidence="3">
    <location>
        <position position="317"/>
    </location>
</feature>
<dbReference type="Pfam" id="PF21774">
    <property type="entry name" value="NagJ_C"/>
    <property type="match status" value="1"/>
</dbReference>
<evidence type="ECO:0000259" key="7">
    <source>
        <dbReference type="PROSITE" id="PS52009"/>
    </source>
</evidence>
<dbReference type="SUPFAM" id="SSF140657">
    <property type="entry name" value="Hyaluronidase post-catalytic domain-like"/>
    <property type="match status" value="1"/>
</dbReference>
<evidence type="ECO:0000256" key="1">
    <source>
        <dbReference type="ARBA" id="ARBA00022801"/>
    </source>
</evidence>
<dbReference type="InterPro" id="IPR011496">
    <property type="entry name" value="O-GlcNAcase_cat"/>
</dbReference>
<dbReference type="SUPFAM" id="SSF55545">
    <property type="entry name" value="beta-N-acetylhexosaminidase-like domain"/>
    <property type="match status" value="1"/>
</dbReference>
<organism evidence="8 9">
    <name type="scientific">Streptomyces scopuliridis RB72</name>
    <dbReference type="NCBI Taxonomy" id="1440053"/>
    <lineage>
        <taxon>Bacteria</taxon>
        <taxon>Bacillati</taxon>
        <taxon>Actinomycetota</taxon>
        <taxon>Actinomycetes</taxon>
        <taxon>Kitasatosporales</taxon>
        <taxon>Streptomycetaceae</taxon>
        <taxon>Streptomyces</taxon>
    </lineage>
</organism>
<dbReference type="InterPro" id="IPR029018">
    <property type="entry name" value="Hex-like_dom2"/>
</dbReference>
<comment type="caution">
    <text evidence="8">The sequence shown here is derived from an EMBL/GenBank/DDBJ whole genome shotgun (WGS) entry which is preliminary data.</text>
</comment>
<dbReference type="PANTHER" id="PTHR13170">
    <property type="entry name" value="O-GLCNACASE"/>
    <property type="match status" value="1"/>
</dbReference>
<dbReference type="InterPro" id="IPR015882">
    <property type="entry name" value="HEX_bac_N"/>
</dbReference>
<keyword evidence="5" id="KW-0732">Signal</keyword>
<feature type="chain" id="PRO_5015674665" evidence="5">
    <location>
        <begin position="31"/>
        <end position="1018"/>
    </location>
</feature>
<dbReference type="PROSITE" id="PS52009">
    <property type="entry name" value="GH84"/>
    <property type="match status" value="1"/>
</dbReference>
<dbReference type="Gene3D" id="2.60.120.260">
    <property type="entry name" value="Galactose-binding domain-like"/>
    <property type="match status" value="1"/>
</dbReference>
<name>A0A2T7TFR9_9ACTN</name>
<dbReference type="Gene3D" id="3.30.379.10">
    <property type="entry name" value="Chitobiase/beta-hexosaminidase domain 2-like"/>
    <property type="match status" value="1"/>
</dbReference>
<evidence type="ECO:0000256" key="2">
    <source>
        <dbReference type="ARBA" id="ARBA00023295"/>
    </source>
</evidence>
<dbReference type="Gene3D" id="3.20.20.80">
    <property type="entry name" value="Glycosidases"/>
    <property type="match status" value="1"/>
</dbReference>
<dbReference type="InterPro" id="IPR017853">
    <property type="entry name" value="GH"/>
</dbReference>
<dbReference type="RefSeq" id="WP_037727919.1">
    <property type="nucleotide sequence ID" value="NZ_AZSP01000009.1"/>
</dbReference>
<dbReference type="InterPro" id="IPR049019">
    <property type="entry name" value="NagJ-like_helical"/>
</dbReference>
<keyword evidence="1 3" id="KW-0378">Hydrolase</keyword>
<keyword evidence="9" id="KW-1185">Reference proteome</keyword>
<dbReference type="SUPFAM" id="SSF51445">
    <property type="entry name" value="(Trans)glycosidases"/>
    <property type="match status" value="1"/>
</dbReference>
<evidence type="ECO:0000256" key="5">
    <source>
        <dbReference type="SAM" id="SignalP"/>
    </source>
</evidence>
<evidence type="ECO:0000313" key="8">
    <source>
        <dbReference type="EMBL" id="PVE14000.1"/>
    </source>
</evidence>
<evidence type="ECO:0000313" key="9">
    <source>
        <dbReference type="Proteomes" id="UP000245992"/>
    </source>
</evidence>
<evidence type="ECO:0000256" key="4">
    <source>
        <dbReference type="SAM" id="MobiDB-lite"/>
    </source>
</evidence>
<accession>A0A2T7TFR9</accession>
<dbReference type="AlphaFoldDB" id="A0A2T7TFR9"/>
<keyword evidence="2 3" id="KW-0326">Glycosidase</keyword>
<dbReference type="SUPFAM" id="SSF49785">
    <property type="entry name" value="Galactose-binding domain-like"/>
    <property type="match status" value="1"/>
</dbReference>
<dbReference type="PANTHER" id="PTHR13170:SF16">
    <property type="entry name" value="PROTEIN O-GLCNACASE"/>
    <property type="match status" value="1"/>
</dbReference>
<dbReference type="GO" id="GO:0005975">
    <property type="term" value="P:carbohydrate metabolic process"/>
    <property type="evidence" value="ECO:0007669"/>
    <property type="project" value="UniProtKB-ARBA"/>
</dbReference>
<dbReference type="GO" id="GO:1901135">
    <property type="term" value="P:carbohydrate derivative metabolic process"/>
    <property type="evidence" value="ECO:0007669"/>
    <property type="project" value="UniProtKB-ARBA"/>
</dbReference>
<dbReference type="EMBL" id="AZSP01000009">
    <property type="protein sequence ID" value="PVE14000.1"/>
    <property type="molecule type" value="Genomic_DNA"/>
</dbReference>
<evidence type="ECO:0000259" key="6">
    <source>
        <dbReference type="PROSITE" id="PS50022"/>
    </source>
</evidence>
<feature type="domain" description="GH84" evidence="7">
    <location>
        <begin position="202"/>
        <end position="482"/>
    </location>
</feature>
<dbReference type="InterPro" id="IPR051822">
    <property type="entry name" value="Glycosyl_Hydrolase_84"/>
</dbReference>
<dbReference type="Gene3D" id="1.20.58.460">
    <property type="entry name" value="Hyaluronidase post-catalytic domain-like"/>
    <property type="match status" value="1"/>
</dbReference>
<dbReference type="OrthoDB" id="9760892at2"/>
<dbReference type="GO" id="GO:0015929">
    <property type="term" value="F:hexosaminidase activity"/>
    <property type="evidence" value="ECO:0007669"/>
    <property type="project" value="UniProtKB-ARBA"/>
</dbReference>
<evidence type="ECO:0000256" key="3">
    <source>
        <dbReference type="PROSITE-ProRule" id="PRU01353"/>
    </source>
</evidence>
<proteinExistence type="inferred from homology"/>
<dbReference type="Pfam" id="PF00754">
    <property type="entry name" value="F5_F8_type_C"/>
    <property type="match status" value="1"/>
</dbReference>
<dbReference type="PROSITE" id="PS50022">
    <property type="entry name" value="FA58C_3"/>
    <property type="match status" value="1"/>
</dbReference>
<reference evidence="8 9" key="1">
    <citation type="submission" date="2013-12" db="EMBL/GenBank/DDBJ databases">
        <title>Annotated genome of Streptomyces scopuliridis.</title>
        <authorList>
            <person name="Olson J.B."/>
        </authorList>
    </citation>
    <scope>NUCLEOTIDE SEQUENCE [LARGE SCALE GENOMIC DNA]</scope>
    <source>
        <strain evidence="8 9">RB72</strain>
    </source>
</reference>